<evidence type="ECO:0000313" key="2">
    <source>
        <dbReference type="Proteomes" id="UP001055101"/>
    </source>
</evidence>
<organism evidence="1 2">
    <name type="scientific">Methylobacterium thuringiense</name>
    <dbReference type="NCBI Taxonomy" id="1003091"/>
    <lineage>
        <taxon>Bacteria</taxon>
        <taxon>Pseudomonadati</taxon>
        <taxon>Pseudomonadota</taxon>
        <taxon>Alphaproteobacteria</taxon>
        <taxon>Hyphomicrobiales</taxon>
        <taxon>Methylobacteriaceae</taxon>
        <taxon>Methylobacterium</taxon>
    </lineage>
</organism>
<evidence type="ECO:0008006" key="3">
    <source>
        <dbReference type="Google" id="ProtNLM"/>
    </source>
</evidence>
<proteinExistence type="predicted"/>
<dbReference type="EMBL" id="BPRA01000004">
    <property type="protein sequence ID" value="GJE54528.1"/>
    <property type="molecule type" value="Genomic_DNA"/>
</dbReference>
<accession>A0ABQ4TIT9</accession>
<protein>
    <recommendedName>
        <fullName evidence="3">Cyclodeaminase/cyclohydrolase domain-containing protein</fullName>
    </recommendedName>
</protein>
<sequence>MAEPREVADEFAEHARALVQETLSGGPGNQAVGTVGLAALQWMYARREHIEAALRSPCLDRDGERMREAAAGLCDYRAERARMALKGGVDGAEFNRAAEATASALATEIRALAHEEKMGCLGPLRGLTPEAGR</sequence>
<gene>
    <name evidence="1" type="ORF">EKPJFOCH_1006</name>
</gene>
<evidence type="ECO:0000313" key="1">
    <source>
        <dbReference type="EMBL" id="GJE54528.1"/>
    </source>
</evidence>
<reference evidence="1" key="1">
    <citation type="journal article" date="2021" name="Front. Microbiol.">
        <title>Comprehensive Comparative Genomics and Phenotyping of Methylobacterium Species.</title>
        <authorList>
            <person name="Alessa O."/>
            <person name="Ogura Y."/>
            <person name="Fujitani Y."/>
            <person name="Takami H."/>
            <person name="Hayashi T."/>
            <person name="Sahin N."/>
            <person name="Tani A."/>
        </authorList>
    </citation>
    <scope>NUCLEOTIDE SEQUENCE</scope>
    <source>
        <strain evidence="1">DSM 23674</strain>
    </source>
</reference>
<comment type="caution">
    <text evidence="1">The sequence shown here is derived from an EMBL/GenBank/DDBJ whole genome shotgun (WGS) entry which is preliminary data.</text>
</comment>
<name>A0ABQ4TIT9_9HYPH</name>
<reference evidence="1" key="2">
    <citation type="submission" date="2021-08" db="EMBL/GenBank/DDBJ databases">
        <authorList>
            <person name="Tani A."/>
            <person name="Ola A."/>
            <person name="Ogura Y."/>
            <person name="Katsura K."/>
            <person name="Hayashi T."/>
        </authorList>
    </citation>
    <scope>NUCLEOTIDE SEQUENCE</scope>
    <source>
        <strain evidence="1">DSM 23674</strain>
    </source>
</reference>
<dbReference type="Proteomes" id="UP001055101">
    <property type="component" value="Unassembled WGS sequence"/>
</dbReference>
<keyword evidence="2" id="KW-1185">Reference proteome</keyword>